<dbReference type="RefSeq" id="WP_003098891.1">
    <property type="nucleotide sequence ID" value="NZ_CP010783.1"/>
</dbReference>
<dbReference type="SMR" id="A0A3M2NIE8"/>
<evidence type="ECO:0000313" key="2">
    <source>
        <dbReference type="Proteomes" id="UP000269148"/>
    </source>
</evidence>
<dbReference type="OrthoDB" id="2226703at2"/>
<name>A0A3M2NIE8_STRIN</name>
<reference evidence="1 2" key="1">
    <citation type="submission" date="2018-06" db="EMBL/GenBank/DDBJ databases">
        <title>Mutators as drivers of adaptation in pathogenic bacteria and a risk factor for host jumps and vaccine escape.</title>
        <authorList>
            <person name="Barnes A.C."/>
            <person name="Silayeva O."/>
        </authorList>
    </citation>
    <scope>NUCLEOTIDE SEQUENCE [LARGE SCALE GENOMIC DNA]</scope>
    <source>
        <strain evidence="1 2">QMA0445</strain>
    </source>
</reference>
<evidence type="ECO:0000313" key="1">
    <source>
        <dbReference type="EMBL" id="RLU54192.1"/>
    </source>
</evidence>
<organism evidence="1 2">
    <name type="scientific">Streptococcus iniae</name>
    <name type="common">Streptococcus shiloi</name>
    <dbReference type="NCBI Taxonomy" id="1346"/>
    <lineage>
        <taxon>Bacteria</taxon>
        <taxon>Bacillati</taxon>
        <taxon>Bacillota</taxon>
        <taxon>Bacilli</taxon>
        <taxon>Lactobacillales</taxon>
        <taxon>Streptococcaceae</taxon>
        <taxon>Streptococcus</taxon>
    </lineage>
</organism>
<dbReference type="AlphaFoldDB" id="A0A3M2NIE8"/>
<accession>A0A3M2NIE8</accession>
<dbReference type="Proteomes" id="UP000269148">
    <property type="component" value="Unassembled WGS sequence"/>
</dbReference>
<gene>
    <name evidence="1" type="ORF">DIY07_10980</name>
</gene>
<protein>
    <submittedName>
        <fullName evidence="1">Uncharacterized protein</fullName>
    </submittedName>
</protein>
<comment type="caution">
    <text evidence="1">The sequence shown here is derived from an EMBL/GenBank/DDBJ whole genome shotgun (WGS) entry which is preliminary data.</text>
</comment>
<dbReference type="EMBL" id="QLQD01000089">
    <property type="protein sequence ID" value="RLU54192.1"/>
    <property type="molecule type" value="Genomic_DNA"/>
</dbReference>
<dbReference type="GeneID" id="35765755"/>
<dbReference type="KEGG" id="siz:SI82_01085"/>
<proteinExistence type="predicted"/>
<sequence length="99" mass="10861">MDLSAIGDFIKGKKDLAEARRMMEKVTVTNVYAPLKKGARRTIVSTSDKEITEIALSAKASMTTISSQIDSAVQGQFRTKVETVLDEKQAAFDELSYGE</sequence>